<protein>
    <recommendedName>
        <fullName evidence="2">DUF7820 domain-containing protein</fullName>
    </recommendedName>
</protein>
<feature type="region of interest" description="Disordered" evidence="1">
    <location>
        <begin position="1"/>
        <end position="43"/>
    </location>
</feature>
<reference evidence="3 4" key="1">
    <citation type="submission" date="2020-01" db="EMBL/GenBank/DDBJ databases">
        <authorList>
            <consortium name="DOE Joint Genome Institute"/>
            <person name="Haridas S."/>
            <person name="Albert R."/>
            <person name="Binder M."/>
            <person name="Bloem J."/>
            <person name="Labutti K."/>
            <person name="Salamov A."/>
            <person name="Andreopoulos B."/>
            <person name="Baker S.E."/>
            <person name="Barry K."/>
            <person name="Bills G."/>
            <person name="Bluhm B.H."/>
            <person name="Cannon C."/>
            <person name="Castanera R."/>
            <person name="Culley D.E."/>
            <person name="Daum C."/>
            <person name="Ezra D."/>
            <person name="Gonzalez J.B."/>
            <person name="Henrissat B."/>
            <person name="Kuo A."/>
            <person name="Liang C."/>
            <person name="Lipzen A."/>
            <person name="Lutzoni F."/>
            <person name="Magnuson J."/>
            <person name="Mondo S."/>
            <person name="Nolan M."/>
            <person name="Ohm R."/>
            <person name="Pangilinan J."/>
            <person name="Park H.-J.H."/>
            <person name="Ramirez L."/>
            <person name="Alfaro M."/>
            <person name="Sun H."/>
            <person name="Tritt A."/>
            <person name="Yoshinaga Y."/>
            <person name="Zwiers L.-H.L."/>
            <person name="Turgeon B.G."/>
            <person name="Goodwin S.B."/>
            <person name="Spatafora J.W."/>
            <person name="Crous P.W."/>
            <person name="Grigoriev I.V."/>
        </authorList>
    </citation>
    <scope>NUCLEOTIDE SEQUENCE [LARGE SCALE GENOMIC DNA]</scope>
    <source>
        <strain evidence="3 4">CBS 611.86</strain>
    </source>
</reference>
<evidence type="ECO:0000259" key="2">
    <source>
        <dbReference type="Pfam" id="PF25130"/>
    </source>
</evidence>
<comment type="caution">
    <text evidence="3">The sequence shown here is derived from an EMBL/GenBank/DDBJ whole genome shotgun (WGS) entry which is preliminary data.</text>
</comment>
<dbReference type="AlphaFoldDB" id="A0A7C8I187"/>
<organism evidence="3 4">
    <name type="scientific">Massariosphaeria phaeospora</name>
    <dbReference type="NCBI Taxonomy" id="100035"/>
    <lineage>
        <taxon>Eukaryota</taxon>
        <taxon>Fungi</taxon>
        <taxon>Dikarya</taxon>
        <taxon>Ascomycota</taxon>
        <taxon>Pezizomycotina</taxon>
        <taxon>Dothideomycetes</taxon>
        <taxon>Pleosporomycetidae</taxon>
        <taxon>Pleosporales</taxon>
        <taxon>Pleosporales incertae sedis</taxon>
        <taxon>Massariosphaeria</taxon>
    </lineage>
</organism>
<dbReference type="InterPro" id="IPR056722">
    <property type="entry name" value="DUF7820"/>
</dbReference>
<keyword evidence="4" id="KW-1185">Reference proteome</keyword>
<feature type="domain" description="DUF7820" evidence="2">
    <location>
        <begin position="118"/>
        <end position="277"/>
    </location>
</feature>
<dbReference type="PANTHER" id="PTHR42078">
    <property type="entry name" value="GLUCAN 1, 4-ALPHA-GLUCOSIDASE"/>
    <property type="match status" value="1"/>
</dbReference>
<dbReference type="PANTHER" id="PTHR42078:SF1">
    <property type="entry name" value="GLUCAN 1, 4-ALPHA-GLUCOSIDASE"/>
    <property type="match status" value="1"/>
</dbReference>
<name>A0A7C8I187_9PLEO</name>
<feature type="compositionally biased region" description="Polar residues" evidence="1">
    <location>
        <begin position="1"/>
        <end position="41"/>
    </location>
</feature>
<accession>A0A7C8I187</accession>
<evidence type="ECO:0000313" key="3">
    <source>
        <dbReference type="EMBL" id="KAF2868097.1"/>
    </source>
</evidence>
<evidence type="ECO:0000256" key="1">
    <source>
        <dbReference type="SAM" id="MobiDB-lite"/>
    </source>
</evidence>
<evidence type="ECO:0000313" key="4">
    <source>
        <dbReference type="Proteomes" id="UP000481861"/>
    </source>
</evidence>
<gene>
    <name evidence="3" type="ORF">BDV95DRAFT_610068</name>
</gene>
<dbReference type="Proteomes" id="UP000481861">
    <property type="component" value="Unassembled WGS sequence"/>
</dbReference>
<dbReference type="Pfam" id="PF25130">
    <property type="entry name" value="DUF7820"/>
    <property type="match status" value="1"/>
</dbReference>
<proteinExistence type="predicted"/>
<dbReference type="EMBL" id="JAADJZ010000020">
    <property type="protein sequence ID" value="KAF2868097.1"/>
    <property type="molecule type" value="Genomic_DNA"/>
</dbReference>
<sequence length="361" mass="39872">MPYSQMSLKSTTSQALPSIQTTFPTRNGQPSIPKTSDQQPRSAVEDGIELVPIEQCDPSSCKIVTPGPEEKEVVHSKVDLEIAVKRTPTPASRWLRIYQDNDVQGADQQIPPAIRRGPPIQSGTYVVALGDAQEKSSACLARMKQASAWPCTPDTLLQLDIFPLPAGQTNRTIAAIGPLDRTMSKFGEQFMGIEPVDLTPATDPEYASHGPAYRFRATYNRTVLLRENEIDSSGAFTMSESALIPNDTQLWQCSFEDTIVEGYIYATRNSSFADESLNGTISDGPERVQLSYLPYTMKLTEQRSPNSTQPSCARMQMTANRTLVPAPGGSVLMLKMFEAMDMEGESHTAMSHDCRCQWMYQ</sequence>
<dbReference type="OrthoDB" id="5384459at2759"/>